<name>A0ABW6C075_9BACT</name>
<reference evidence="3" key="1">
    <citation type="journal article" date="2019" name="Int. J. Syst. Evol. Microbiol.">
        <title>The Global Catalogue of Microorganisms (GCM) 10K type strain sequencing project: providing services to taxonomists for standard genome sequencing and annotation.</title>
        <authorList>
            <consortium name="The Broad Institute Genomics Platform"/>
            <consortium name="The Broad Institute Genome Sequencing Center for Infectious Disease"/>
            <person name="Wu L."/>
            <person name="Ma J."/>
        </authorList>
    </citation>
    <scope>NUCLEOTIDE SEQUENCE [LARGE SCALE GENOMIC DNA]</scope>
    <source>
        <strain evidence="3">KCTC 23984</strain>
    </source>
</reference>
<keyword evidence="1" id="KW-1133">Transmembrane helix</keyword>
<comment type="caution">
    <text evidence="2">The sequence shown here is derived from an EMBL/GenBank/DDBJ whole genome shotgun (WGS) entry which is preliminary data.</text>
</comment>
<keyword evidence="3" id="KW-1185">Reference proteome</keyword>
<accession>A0ABW6C075</accession>
<dbReference type="RefSeq" id="WP_377490062.1">
    <property type="nucleotide sequence ID" value="NZ_JBHUOX010000025.1"/>
</dbReference>
<evidence type="ECO:0000256" key="1">
    <source>
        <dbReference type="SAM" id="Phobius"/>
    </source>
</evidence>
<sequence>MKDNNWNSLEKAKFIVSVLSTIITLTLTIGLFYYGNKVENAKWRNQTLITKKLELYESMMPKFNAILCYMNHFGTFKEHSPKQIIDFKRELNLEFYTNKDFFSKEFQNEYLKFIDTLCFKPYSGQWDSKIKKQMIYSKAGYEEIHGANTWQSSWNDMFSNNPSDKVEISASYYRMMDYFMNDMGFKE</sequence>
<protein>
    <submittedName>
        <fullName evidence="2">Uncharacterized protein</fullName>
    </submittedName>
</protein>
<proteinExistence type="predicted"/>
<feature type="transmembrane region" description="Helical" evidence="1">
    <location>
        <begin position="12"/>
        <end position="34"/>
    </location>
</feature>
<evidence type="ECO:0000313" key="2">
    <source>
        <dbReference type="EMBL" id="MFD3003185.1"/>
    </source>
</evidence>
<gene>
    <name evidence="2" type="ORF">ACFS7Z_22680</name>
</gene>
<dbReference type="EMBL" id="JBHUOX010000025">
    <property type="protein sequence ID" value="MFD3003185.1"/>
    <property type="molecule type" value="Genomic_DNA"/>
</dbReference>
<organism evidence="2 3">
    <name type="scientific">Pontibacter toksunensis</name>
    <dbReference type="NCBI Taxonomy" id="1332631"/>
    <lineage>
        <taxon>Bacteria</taxon>
        <taxon>Pseudomonadati</taxon>
        <taxon>Bacteroidota</taxon>
        <taxon>Cytophagia</taxon>
        <taxon>Cytophagales</taxon>
        <taxon>Hymenobacteraceae</taxon>
        <taxon>Pontibacter</taxon>
    </lineage>
</organism>
<dbReference type="Proteomes" id="UP001597641">
    <property type="component" value="Unassembled WGS sequence"/>
</dbReference>
<keyword evidence="1" id="KW-0812">Transmembrane</keyword>
<keyword evidence="1" id="KW-0472">Membrane</keyword>
<evidence type="ECO:0000313" key="3">
    <source>
        <dbReference type="Proteomes" id="UP001597641"/>
    </source>
</evidence>